<accession>A0A3B0RDZ4</accession>
<feature type="transmembrane region" description="Helical" evidence="6">
    <location>
        <begin position="109"/>
        <end position="135"/>
    </location>
</feature>
<evidence type="ECO:0000256" key="5">
    <source>
        <dbReference type="ARBA" id="ARBA00023136"/>
    </source>
</evidence>
<comment type="subcellular location">
    <subcellularLocation>
        <location evidence="1">Cell membrane</location>
        <topology evidence="1">Multi-pass membrane protein</topology>
    </subcellularLocation>
</comment>
<evidence type="ECO:0000313" key="8">
    <source>
        <dbReference type="EMBL" id="VAV87086.1"/>
    </source>
</evidence>
<evidence type="ECO:0000256" key="6">
    <source>
        <dbReference type="SAM" id="Phobius"/>
    </source>
</evidence>
<evidence type="ECO:0000259" key="7">
    <source>
        <dbReference type="Pfam" id="PF00482"/>
    </source>
</evidence>
<evidence type="ECO:0000256" key="3">
    <source>
        <dbReference type="ARBA" id="ARBA00022692"/>
    </source>
</evidence>
<dbReference type="Pfam" id="PF00482">
    <property type="entry name" value="T2SSF"/>
    <property type="match status" value="1"/>
</dbReference>
<protein>
    <submittedName>
        <fullName evidence="8">Type II/IV secretion system protein TadC, associated with Flp pilus assembly</fullName>
    </submittedName>
</protein>
<organism evidence="8">
    <name type="scientific">hydrothermal vent metagenome</name>
    <dbReference type="NCBI Taxonomy" id="652676"/>
    <lineage>
        <taxon>unclassified sequences</taxon>
        <taxon>metagenomes</taxon>
        <taxon>ecological metagenomes</taxon>
    </lineage>
</organism>
<evidence type="ECO:0000256" key="4">
    <source>
        <dbReference type="ARBA" id="ARBA00022989"/>
    </source>
</evidence>
<evidence type="ECO:0000256" key="2">
    <source>
        <dbReference type="ARBA" id="ARBA00022475"/>
    </source>
</evidence>
<reference evidence="8" key="1">
    <citation type="submission" date="2018-06" db="EMBL/GenBank/DDBJ databases">
        <authorList>
            <person name="Zhirakovskaya E."/>
        </authorList>
    </citation>
    <scope>NUCLEOTIDE SEQUENCE</scope>
</reference>
<feature type="transmembrane region" description="Helical" evidence="6">
    <location>
        <begin position="290"/>
        <end position="312"/>
    </location>
</feature>
<dbReference type="PANTHER" id="PTHR35007">
    <property type="entry name" value="INTEGRAL MEMBRANE PROTEIN-RELATED"/>
    <property type="match status" value="1"/>
</dbReference>
<dbReference type="EMBL" id="UOED01000021">
    <property type="protein sequence ID" value="VAV87086.1"/>
    <property type="molecule type" value="Genomic_DNA"/>
</dbReference>
<keyword evidence="4 6" id="KW-1133">Transmembrane helix</keyword>
<dbReference type="InterPro" id="IPR018076">
    <property type="entry name" value="T2SS_GspF_dom"/>
</dbReference>
<dbReference type="AlphaFoldDB" id="A0A3B0RDZ4"/>
<feature type="transmembrane region" description="Helical" evidence="6">
    <location>
        <begin position="147"/>
        <end position="167"/>
    </location>
</feature>
<sequence>MEAYLPEGIHMEDIIAILAAMSAFLVVLAIWSSGIIKDPMHGRIKHLQDRRQDLKRGYTAPTKRKPTVGKASYLGTIQNIVNGFSLLKNEQAEKFRMKLLQGGYRSKDALVYFMFFKLVLPILIGIVAVTLIYGMGLFDLKPMMKTLVSGGAVLIASFLPETILKNITVKRNVLMQRALPDMLDLLVICAEAGLTLDSALHRVVKEMAQTGPDLADELSYTAIELGFLPERRQALVNLSARVTLPSIQSVTATLIQSEKYGTPLAQSLRVLSAEFRNERMMKAEEKAAKLPATMTIPLILFILPTLFVVLMGPAACQISANMS</sequence>
<keyword evidence="2" id="KW-1003">Cell membrane</keyword>
<dbReference type="GO" id="GO:0005886">
    <property type="term" value="C:plasma membrane"/>
    <property type="evidence" value="ECO:0007669"/>
    <property type="project" value="UniProtKB-SubCell"/>
</dbReference>
<proteinExistence type="predicted"/>
<gene>
    <name evidence="8" type="ORF">MNBD_ALPHA02-425</name>
</gene>
<keyword evidence="3 6" id="KW-0812">Transmembrane</keyword>
<feature type="transmembrane region" description="Helical" evidence="6">
    <location>
        <begin position="14"/>
        <end position="36"/>
    </location>
</feature>
<feature type="domain" description="Type II secretion system protein GspF" evidence="7">
    <location>
        <begin position="183"/>
        <end position="311"/>
    </location>
</feature>
<name>A0A3B0RDZ4_9ZZZZ</name>
<evidence type="ECO:0000256" key="1">
    <source>
        <dbReference type="ARBA" id="ARBA00004651"/>
    </source>
</evidence>
<keyword evidence="5 6" id="KW-0472">Membrane</keyword>
<dbReference type="PANTHER" id="PTHR35007:SF2">
    <property type="entry name" value="PILUS ASSEMBLE PROTEIN"/>
    <property type="match status" value="1"/>
</dbReference>